<organism evidence="1 2">
    <name type="scientific">Stenomitos frigidus AS-A4</name>
    <dbReference type="NCBI Taxonomy" id="2933935"/>
    <lineage>
        <taxon>Bacteria</taxon>
        <taxon>Bacillati</taxon>
        <taxon>Cyanobacteriota</taxon>
        <taxon>Cyanophyceae</taxon>
        <taxon>Leptolyngbyales</taxon>
        <taxon>Leptolyngbyaceae</taxon>
        <taxon>Stenomitos</taxon>
    </lineage>
</organism>
<comment type="caution">
    <text evidence="1">The sequence shown here is derived from an EMBL/GenBank/DDBJ whole genome shotgun (WGS) entry which is preliminary data.</text>
</comment>
<dbReference type="SUPFAM" id="SSF55166">
    <property type="entry name" value="Hedgehog/DD-peptidase"/>
    <property type="match status" value="1"/>
</dbReference>
<sequence>MGQLTPEQRRVLYVQEATRSGVHKAILAALYQVQAKPALMDGETGLGIAPVHQVVLAQVDTFAAQVQYAANTIRSLINNLTLNGWNSEALWNVEQGRYTDKFVQAIAAGYIAPANEPETALLEASDPGDLLAAYLNELSLEAQAIRLPSTFTYLDTALLAFVKPVPHCYFSLPHQRHALLEAVRLWCQLDTRAAAIASLNMELASTVETASLMIADVAKQTNARFDEVKLDAALLHFVPLMLAHYAGYPQQREALLRLTQLWQQLESREAAIAALAQTLTPALNPSSIDAALLAFVQRLPQTYDRTGEQRHALVEAFRLWQQLDSRSAALMALGVNPAIFTATSPKQTDITNAAVQLDQALLNFIHCLPANYEGTAVQRDALLHLTQLWRSLTTTEQALQSLLHDLKQMAVARRDTPEAPPVPLPLIPSAVSHRWTHETLQLYAAIIPNGSFTWAEATSGGMQMPTNQAAVDAIVRFAQLIQQVHDRLNRPLHITTWYVANANTSSANLSFRQHQLGDALTFYCEGLTGNQLYWFLDPWWTGGLGRYAAFPYLCSVDAQSDRTRWQR</sequence>
<dbReference type="RefSeq" id="WP_190446513.1">
    <property type="nucleotide sequence ID" value="NZ_JAMPLM010000011.1"/>
</dbReference>
<keyword evidence="2" id="KW-1185">Reference proteome</keyword>
<protein>
    <submittedName>
        <fullName evidence="1">Peptidase M15A</fullName>
    </submittedName>
</protein>
<dbReference type="Proteomes" id="UP001476950">
    <property type="component" value="Unassembled WGS sequence"/>
</dbReference>
<dbReference type="Gene3D" id="3.30.1380.10">
    <property type="match status" value="1"/>
</dbReference>
<evidence type="ECO:0000313" key="2">
    <source>
        <dbReference type="Proteomes" id="UP001476950"/>
    </source>
</evidence>
<dbReference type="InterPro" id="IPR009045">
    <property type="entry name" value="Zn_M74/Hedgehog-like"/>
</dbReference>
<proteinExistence type="predicted"/>
<dbReference type="EMBL" id="JAMPLM010000011">
    <property type="protein sequence ID" value="MEP1059549.1"/>
    <property type="molecule type" value="Genomic_DNA"/>
</dbReference>
<gene>
    <name evidence="1" type="ORF">NDI38_13975</name>
</gene>
<reference evidence="1 2" key="1">
    <citation type="submission" date="2022-04" db="EMBL/GenBank/DDBJ databases">
        <title>Positive selection, recombination, and allopatry shape intraspecific diversity of widespread and dominant cyanobacteria.</title>
        <authorList>
            <person name="Wei J."/>
            <person name="Shu W."/>
            <person name="Hu C."/>
        </authorList>
    </citation>
    <scope>NUCLEOTIDE SEQUENCE [LARGE SCALE GENOMIC DNA]</scope>
    <source>
        <strain evidence="1 2">AS-A4</strain>
    </source>
</reference>
<name>A0ABV0KMM6_9CYAN</name>
<accession>A0ABV0KMM6</accession>
<evidence type="ECO:0000313" key="1">
    <source>
        <dbReference type="EMBL" id="MEP1059549.1"/>
    </source>
</evidence>